<comment type="similarity">
    <text evidence="1 4 5">Belongs to the tRNA pseudouridine synthase TruA family.</text>
</comment>
<organism evidence="8 9">
    <name type="scientific">Streptomyces marispadix</name>
    <dbReference type="NCBI Taxonomy" id="2922868"/>
    <lineage>
        <taxon>Bacteria</taxon>
        <taxon>Bacillati</taxon>
        <taxon>Actinomycetota</taxon>
        <taxon>Actinomycetes</taxon>
        <taxon>Kitasatosporales</taxon>
        <taxon>Streptomycetaceae</taxon>
        <taxon>Streptomyces</taxon>
    </lineage>
</organism>
<dbReference type="InterPro" id="IPR020097">
    <property type="entry name" value="PsdUridine_synth_TruA_a/b_dom"/>
</dbReference>
<proteinExistence type="inferred from homology"/>
<dbReference type="GO" id="GO:0160147">
    <property type="term" value="F:tRNA pseudouridine(38-40) synthase activity"/>
    <property type="evidence" value="ECO:0007669"/>
    <property type="project" value="UniProtKB-EC"/>
</dbReference>
<evidence type="ECO:0000313" key="9">
    <source>
        <dbReference type="Proteomes" id="UP001166784"/>
    </source>
</evidence>
<keyword evidence="9" id="KW-1185">Reference proteome</keyword>
<dbReference type="Gene3D" id="3.30.70.580">
    <property type="entry name" value="Pseudouridine synthase I, catalytic domain, N-terminal subdomain"/>
    <property type="match status" value="1"/>
</dbReference>
<keyword evidence="2 4" id="KW-0819">tRNA processing</keyword>
<evidence type="ECO:0000256" key="1">
    <source>
        <dbReference type="ARBA" id="ARBA00009375"/>
    </source>
</evidence>
<dbReference type="HAMAP" id="MF_00171">
    <property type="entry name" value="TruA"/>
    <property type="match status" value="1"/>
</dbReference>
<dbReference type="RefSeq" id="WP_241063254.1">
    <property type="nucleotide sequence ID" value="NZ_JAKWJU010000002.1"/>
</dbReference>
<reference evidence="8" key="1">
    <citation type="submission" date="2022-03" db="EMBL/GenBank/DDBJ databases">
        <authorList>
            <person name="Santos J.D.N."/>
            <person name="Kallscheuer N."/>
            <person name="Jogler C."/>
            <person name="Lage O.M."/>
        </authorList>
    </citation>
    <scope>NUCLEOTIDE SEQUENCE</scope>
    <source>
        <strain evidence="8">M600PL45_2</strain>
    </source>
</reference>
<evidence type="ECO:0000256" key="6">
    <source>
        <dbReference type="SAM" id="MobiDB-lite"/>
    </source>
</evidence>
<keyword evidence="3 4" id="KW-0413">Isomerase</keyword>
<feature type="domain" description="Pseudouridine synthase I TruA alpha/beta" evidence="7">
    <location>
        <begin position="195"/>
        <end position="297"/>
    </location>
</feature>
<feature type="region of interest" description="Disordered" evidence="6">
    <location>
        <begin position="56"/>
        <end position="90"/>
    </location>
</feature>
<protein>
    <recommendedName>
        <fullName evidence="4">tRNA pseudouridine synthase A</fullName>
        <ecNumber evidence="4">5.4.99.12</ecNumber>
    </recommendedName>
    <alternativeName>
        <fullName evidence="4">tRNA pseudouridine(38-40) synthase</fullName>
    </alternativeName>
    <alternativeName>
        <fullName evidence="4">tRNA pseudouridylate synthase I</fullName>
    </alternativeName>
    <alternativeName>
        <fullName evidence="4">tRNA-uridine isomerase I</fullName>
    </alternativeName>
</protein>
<comment type="subunit">
    <text evidence="4">Homodimer.</text>
</comment>
<dbReference type="EC" id="5.4.99.12" evidence="4"/>
<dbReference type="EMBL" id="JAKWJU010000002">
    <property type="protein sequence ID" value="MCH6162094.1"/>
    <property type="molecule type" value="Genomic_DNA"/>
</dbReference>
<evidence type="ECO:0000256" key="2">
    <source>
        <dbReference type="ARBA" id="ARBA00022694"/>
    </source>
</evidence>
<dbReference type="CDD" id="cd02570">
    <property type="entry name" value="PseudoU_synth_EcTruA"/>
    <property type="match status" value="1"/>
</dbReference>
<comment type="caution">
    <text evidence="4">Lacks conserved residue(s) required for the propagation of feature annotation.</text>
</comment>
<evidence type="ECO:0000313" key="8">
    <source>
        <dbReference type="EMBL" id="MCH6162094.1"/>
    </source>
</evidence>
<dbReference type="NCBIfam" id="TIGR00071">
    <property type="entry name" value="hisT_truA"/>
    <property type="match status" value="1"/>
</dbReference>
<dbReference type="InterPro" id="IPR020094">
    <property type="entry name" value="TruA/RsuA/RluB/E/F_N"/>
</dbReference>
<gene>
    <name evidence="4 8" type="primary">truA</name>
    <name evidence="8" type="ORF">MMA15_17395</name>
</gene>
<dbReference type="InterPro" id="IPR001406">
    <property type="entry name" value="PsdUridine_synth_TruA"/>
</dbReference>
<dbReference type="Pfam" id="PF01416">
    <property type="entry name" value="PseudoU_synth_1"/>
    <property type="match status" value="1"/>
</dbReference>
<accession>A0ABS9T0M8</accession>
<dbReference type="Proteomes" id="UP001166784">
    <property type="component" value="Unassembled WGS sequence"/>
</dbReference>
<evidence type="ECO:0000259" key="7">
    <source>
        <dbReference type="Pfam" id="PF01416"/>
    </source>
</evidence>
<feature type="compositionally biased region" description="Basic and acidic residues" evidence="6">
    <location>
        <begin position="67"/>
        <end position="84"/>
    </location>
</feature>
<evidence type="ECO:0000256" key="4">
    <source>
        <dbReference type="HAMAP-Rule" id="MF_00171"/>
    </source>
</evidence>
<comment type="catalytic activity">
    <reaction evidence="4 5">
        <text>uridine(38/39/40) in tRNA = pseudouridine(38/39/40) in tRNA</text>
        <dbReference type="Rhea" id="RHEA:22376"/>
        <dbReference type="Rhea" id="RHEA-COMP:10085"/>
        <dbReference type="Rhea" id="RHEA-COMP:10087"/>
        <dbReference type="ChEBI" id="CHEBI:65314"/>
        <dbReference type="ChEBI" id="CHEBI:65315"/>
        <dbReference type="EC" id="5.4.99.12"/>
    </reaction>
</comment>
<name>A0ABS9T0M8_9ACTN</name>
<evidence type="ECO:0000256" key="3">
    <source>
        <dbReference type="ARBA" id="ARBA00023235"/>
    </source>
</evidence>
<comment type="caution">
    <text evidence="8">The sequence shown here is derived from an EMBL/GenBank/DDBJ whole genome shotgun (WGS) entry which is preliminary data.</text>
</comment>
<dbReference type="PANTHER" id="PTHR11142">
    <property type="entry name" value="PSEUDOURIDYLATE SYNTHASE"/>
    <property type="match status" value="1"/>
</dbReference>
<comment type="function">
    <text evidence="4">Formation of pseudouridine at positions 38, 39 and 40 in the anticodon stem and loop of transfer RNAs.</text>
</comment>
<dbReference type="InterPro" id="IPR020095">
    <property type="entry name" value="PsdUridine_synth_TruA_C"/>
</dbReference>
<dbReference type="PANTHER" id="PTHR11142:SF0">
    <property type="entry name" value="TRNA PSEUDOURIDINE SYNTHASE-LIKE 1"/>
    <property type="match status" value="1"/>
</dbReference>
<dbReference type="Gene3D" id="3.30.70.660">
    <property type="entry name" value="Pseudouridine synthase I, catalytic domain, C-terminal subdomain"/>
    <property type="match status" value="1"/>
</dbReference>
<sequence>MTDAVKPGKVRVRLDLSYDGRDFSGWARQRGRRTVQQELEDAIGVVLRLGRRGGDADGDVAGGAEGESEHGGEGRRKADGRAGDGDSAAPVSLTVAGRTDAGVHARGQVAHVDLPEDVWAEHGGQLLRRLAGRLPMDVRVWRVTAAPEHFNARFSAIWRRYSYRVSDHAAGVDPLLRSHVLWHNRPLDVDAMNAAARHLLGEHDFAAYCKKRDGATTIRTLQRLHWERHADGVLEATVKADAFCHNMVRALVGAMLFVGDGHRPPEWPGQVLAGRVRDSAVHVVRPHGLTLEEVGYPPDEELKARNSAARNRRSLPTASGCC</sequence>
<feature type="active site" description="Nucleophile" evidence="4">
    <location>
        <position position="100"/>
    </location>
</feature>
<feature type="binding site" evidence="4">
    <location>
        <position position="161"/>
    </location>
    <ligand>
        <name>substrate</name>
    </ligand>
</feature>
<reference evidence="8" key="2">
    <citation type="journal article" date="2023" name="Int. J. Syst. Evol. Microbiol.">
        <title>Streptomyces marispadix sp. nov., isolated from marine beach sediment of the Northern Coast of Portugal.</title>
        <authorList>
            <person name="dos Santos J.D.N."/>
            <person name="Vitorino I.R."/>
            <person name="Kallscheuer N."/>
            <person name="Srivastava A."/>
            <person name="Krautwurst S."/>
            <person name="Marz M."/>
            <person name="Jogler C."/>
            <person name="Lobo Da Cunha A."/>
            <person name="Catita J."/>
            <person name="Goncalves H."/>
            <person name="Gonzalez I."/>
            <person name="Reyes F."/>
            <person name="Lage O.M."/>
        </authorList>
    </citation>
    <scope>NUCLEOTIDE SEQUENCE</scope>
    <source>
        <strain evidence="8">M600PL45_2</strain>
    </source>
</reference>
<dbReference type="InterPro" id="IPR020103">
    <property type="entry name" value="PsdUridine_synth_cat_dom_sf"/>
</dbReference>
<dbReference type="SUPFAM" id="SSF55120">
    <property type="entry name" value="Pseudouridine synthase"/>
    <property type="match status" value="1"/>
</dbReference>
<evidence type="ECO:0000256" key="5">
    <source>
        <dbReference type="RuleBase" id="RU003792"/>
    </source>
</evidence>